<evidence type="ECO:0000259" key="1">
    <source>
        <dbReference type="Pfam" id="PF03235"/>
    </source>
</evidence>
<dbReference type="STRING" id="643867.Ftrac_1393"/>
<reference evidence="2 3" key="1">
    <citation type="journal article" date="2011" name="Stand. Genomic Sci.">
        <title>Complete genome sequence of Marivirga tractuosa type strain (H-43).</title>
        <authorList>
            <person name="Pagani I."/>
            <person name="Chertkov O."/>
            <person name="Lapidus A."/>
            <person name="Lucas S."/>
            <person name="Del Rio T.G."/>
            <person name="Tice H."/>
            <person name="Copeland A."/>
            <person name="Cheng J.F."/>
            <person name="Nolan M."/>
            <person name="Saunders E."/>
            <person name="Pitluck S."/>
            <person name="Held B."/>
            <person name="Goodwin L."/>
            <person name="Liolios K."/>
            <person name="Ovchinikova G."/>
            <person name="Ivanova N."/>
            <person name="Mavromatis K."/>
            <person name="Pati A."/>
            <person name="Chen A."/>
            <person name="Palaniappan K."/>
            <person name="Land M."/>
            <person name="Hauser L."/>
            <person name="Jeffries C.D."/>
            <person name="Detter J.C."/>
            <person name="Han C."/>
            <person name="Tapia R."/>
            <person name="Ngatchou-Djao O.D."/>
            <person name="Rohde M."/>
            <person name="Goker M."/>
            <person name="Spring S."/>
            <person name="Sikorski J."/>
            <person name="Woyke T."/>
            <person name="Bristow J."/>
            <person name="Eisen J.A."/>
            <person name="Markowitz V."/>
            <person name="Hugenholtz P."/>
            <person name="Klenk H.P."/>
            <person name="Kyrpides N.C."/>
        </authorList>
    </citation>
    <scope>NUCLEOTIDE SEQUENCE [LARGE SCALE GENOMIC DNA]</scope>
    <source>
        <strain evidence="3">ATCC 23168 / DSM 4126 / NBRC 15989 / NCIMB 1408 / VKM B-1430 / H-43</strain>
    </source>
</reference>
<dbReference type="AlphaFoldDB" id="E4TMV2"/>
<feature type="domain" description="GmrSD restriction endonucleases N-terminal" evidence="1">
    <location>
        <begin position="17"/>
        <end position="263"/>
    </location>
</feature>
<dbReference type="KEGG" id="mtt:Ftrac_1393"/>
<dbReference type="HOGENOM" id="CLU_021082_0_0_10"/>
<name>E4TMV2_MARTH</name>
<gene>
    <name evidence="2" type="ordered locus">Ftrac_1393</name>
</gene>
<dbReference type="Pfam" id="PF03235">
    <property type="entry name" value="GmrSD_N"/>
    <property type="match status" value="1"/>
</dbReference>
<organism evidence="2 3">
    <name type="scientific">Marivirga tractuosa (strain ATCC 23168 / DSM 4126 / NBRC 15989 / NCIMB 1408 / VKM B-1430 / H-43)</name>
    <name type="common">Microscilla tractuosa</name>
    <name type="synonym">Flexibacter tractuosus</name>
    <dbReference type="NCBI Taxonomy" id="643867"/>
    <lineage>
        <taxon>Bacteria</taxon>
        <taxon>Pseudomonadati</taxon>
        <taxon>Bacteroidota</taxon>
        <taxon>Cytophagia</taxon>
        <taxon>Cytophagales</taxon>
        <taxon>Marivirgaceae</taxon>
        <taxon>Marivirga</taxon>
    </lineage>
</organism>
<dbReference type="PANTHER" id="PTHR37292">
    <property type="entry name" value="VNG6097C"/>
    <property type="match status" value="1"/>
</dbReference>
<dbReference type="Proteomes" id="UP000008720">
    <property type="component" value="Chromosome"/>
</dbReference>
<accession>E4TMV2</accession>
<evidence type="ECO:0000313" key="2">
    <source>
        <dbReference type="EMBL" id="ADR21383.1"/>
    </source>
</evidence>
<proteinExistence type="predicted"/>
<evidence type="ECO:0000313" key="3">
    <source>
        <dbReference type="Proteomes" id="UP000008720"/>
    </source>
</evidence>
<dbReference type="EMBL" id="CP002349">
    <property type="protein sequence ID" value="ADR21383.1"/>
    <property type="molecule type" value="Genomic_DNA"/>
</dbReference>
<dbReference type="PANTHER" id="PTHR37292:SF2">
    <property type="entry name" value="DUF262 DOMAIN-CONTAINING PROTEIN"/>
    <property type="match status" value="1"/>
</dbReference>
<dbReference type="RefSeq" id="WP_013453532.1">
    <property type="nucleotide sequence ID" value="NC_014759.1"/>
</dbReference>
<dbReference type="eggNOG" id="COG1479">
    <property type="taxonomic scope" value="Bacteria"/>
</dbReference>
<sequence length="755" mass="87317">MNIHQQSSKAQDRTLSVWFQKVQNGEIKLPRFQRHQAWDKKRITSLLDTISYNLPLGITLVLDVGNEEKFDSRYLVTAPQTGGKVNEHLLDGQQRLTSLWRCMNNNYDSEKYFIYIPEFDNEDDGMKFDQMTAYCQSRWFKRDKLYPLWADSPKFCFKKGLIPVNLLLPFDIKTKIDDWIKEAIGHLMPKKGDEAFEDKYEYYYEKKTQLDKKITELREIISHYNLPYLALPSSTSIDIALQVFINMNTNTKPLSLYDVIVAEVESVKSVSLHELQAELDEKYPRVKDYFKLEQLVLVTSALLQDKLPNNKGALEMSKAKMVDNWATLMDGLNKMVVFMENEGIYSRQILPTNAVLGVIAALYAVIPESLDERGKAEILLRKYLWSSFFTDRYENTAASRAYRDYLMLKKIIQKEHKENGQPYIEQDVPVLDREFFAISDMDFLAKTGWAKRENIRARAIICVASKLGAYDFSDGQKLTRSNLKNRDYHHIFPKAFLQNLDVNPDLALNCAMISSSTNKSLGAKSPLKYIKEKTEVFDNDTIRHRLNSHLIPMTRLVEIEEAKALESKYIERQYKQFLKERAAIMLEAAEQLCEGKNITIDSILSSNSTFSAEVKELDEEVSKIELATRRLIAEKLGGNKHAKEVFNDKLVESAEGKYNSWLKKNAGVEKENPISVRTALNNLTLSDYKDILTSKQHWQLFEDVYGAKGNVMNRYTQLGTMRNRIRHDNELSTVEKKDGEAAIEWFNTALMEYLD</sequence>
<protein>
    <recommendedName>
        <fullName evidence="1">GmrSD restriction endonucleases N-terminal domain-containing protein</fullName>
    </recommendedName>
</protein>
<keyword evidence="3" id="KW-1185">Reference proteome</keyword>
<dbReference type="eggNOG" id="COG3472">
    <property type="taxonomic scope" value="Bacteria"/>
</dbReference>
<dbReference type="InterPro" id="IPR004919">
    <property type="entry name" value="GmrSD_N"/>
</dbReference>